<gene>
    <name evidence="1" type="ORF">OB236_29710</name>
</gene>
<protein>
    <submittedName>
        <fullName evidence="1">Aspartyl-phosphate phosphatase Spo0E family protein</fullName>
    </submittedName>
</protein>
<keyword evidence="2" id="KW-1185">Reference proteome</keyword>
<dbReference type="Pfam" id="PF09388">
    <property type="entry name" value="SpoOE-like"/>
    <property type="match status" value="1"/>
</dbReference>
<dbReference type="InterPro" id="IPR037208">
    <property type="entry name" value="Spo0E-like_sf"/>
</dbReference>
<accession>A0ABT2UNS9</accession>
<reference evidence="1 2" key="1">
    <citation type="submission" date="2022-09" db="EMBL/GenBank/DDBJ databases">
        <authorList>
            <person name="Han X.L."/>
            <person name="Wang Q."/>
            <person name="Lu T."/>
        </authorList>
    </citation>
    <scope>NUCLEOTIDE SEQUENCE [LARGE SCALE GENOMIC DNA]</scope>
    <source>
        <strain evidence="1 2">WQ 127069</strain>
    </source>
</reference>
<dbReference type="EMBL" id="JAOQIO010000103">
    <property type="protein sequence ID" value="MCU6796306.1"/>
    <property type="molecule type" value="Genomic_DNA"/>
</dbReference>
<dbReference type="InterPro" id="IPR036638">
    <property type="entry name" value="HLH_DNA-bd_sf"/>
</dbReference>
<comment type="caution">
    <text evidence="1">The sequence shown here is derived from an EMBL/GenBank/DDBJ whole genome shotgun (WGS) entry which is preliminary data.</text>
</comment>
<name>A0ABT2UNS9_9BACL</name>
<organism evidence="1 2">
    <name type="scientific">Paenibacillus baimaensis</name>
    <dbReference type="NCBI Taxonomy" id="2982185"/>
    <lineage>
        <taxon>Bacteria</taxon>
        <taxon>Bacillati</taxon>
        <taxon>Bacillota</taxon>
        <taxon>Bacilli</taxon>
        <taxon>Bacillales</taxon>
        <taxon>Paenibacillaceae</taxon>
        <taxon>Paenibacillus</taxon>
    </lineage>
</organism>
<evidence type="ECO:0000313" key="2">
    <source>
        <dbReference type="Proteomes" id="UP001652445"/>
    </source>
</evidence>
<dbReference type="SUPFAM" id="SSF140500">
    <property type="entry name" value="BAS1536-like"/>
    <property type="match status" value="1"/>
</dbReference>
<evidence type="ECO:0000313" key="1">
    <source>
        <dbReference type="EMBL" id="MCU6796306.1"/>
    </source>
</evidence>
<dbReference type="Proteomes" id="UP001652445">
    <property type="component" value="Unassembled WGS sequence"/>
</dbReference>
<proteinExistence type="predicted"/>
<dbReference type="InterPro" id="IPR018540">
    <property type="entry name" value="Spo0E-like"/>
</dbReference>
<sequence length="88" mass="10508">MAFPEYQLGQYFHIGWIREKDQRPKWLLKTKKHGSDLLTLEEEISSLRQQLEILVILRKSMSSPEVVAFSTILDEKINQYMNQNKKDR</sequence>
<dbReference type="Gene3D" id="4.10.280.10">
    <property type="entry name" value="Helix-loop-helix DNA-binding domain"/>
    <property type="match status" value="1"/>
</dbReference>
<dbReference type="RefSeq" id="WP_262687128.1">
    <property type="nucleotide sequence ID" value="NZ_JAOQIO010000103.1"/>
</dbReference>